<dbReference type="RefSeq" id="XP_033401936.1">
    <property type="nucleotide sequence ID" value="XM_033534983.1"/>
</dbReference>
<proteinExistence type="predicted"/>
<dbReference type="Proteomes" id="UP000799438">
    <property type="component" value="Unassembled WGS sequence"/>
</dbReference>
<gene>
    <name evidence="2" type="ORF">K452DRAFT_107726</name>
</gene>
<protein>
    <submittedName>
        <fullName evidence="2">Uncharacterized protein</fullName>
    </submittedName>
</protein>
<dbReference type="GeneID" id="54292475"/>
<feature type="compositionally biased region" description="Low complexity" evidence="1">
    <location>
        <begin position="23"/>
        <end position="39"/>
    </location>
</feature>
<reference evidence="2" key="1">
    <citation type="journal article" date="2020" name="Stud. Mycol.">
        <title>101 Dothideomycetes genomes: a test case for predicting lifestyles and emergence of pathogens.</title>
        <authorList>
            <person name="Haridas S."/>
            <person name="Albert R."/>
            <person name="Binder M."/>
            <person name="Bloem J."/>
            <person name="Labutti K."/>
            <person name="Salamov A."/>
            <person name="Andreopoulos B."/>
            <person name="Baker S."/>
            <person name="Barry K."/>
            <person name="Bills G."/>
            <person name="Bluhm B."/>
            <person name="Cannon C."/>
            <person name="Castanera R."/>
            <person name="Culley D."/>
            <person name="Daum C."/>
            <person name="Ezra D."/>
            <person name="Gonzalez J."/>
            <person name="Henrissat B."/>
            <person name="Kuo A."/>
            <person name="Liang C."/>
            <person name="Lipzen A."/>
            <person name="Lutzoni F."/>
            <person name="Magnuson J."/>
            <person name="Mondo S."/>
            <person name="Nolan M."/>
            <person name="Ohm R."/>
            <person name="Pangilinan J."/>
            <person name="Park H.-J."/>
            <person name="Ramirez L."/>
            <person name="Alfaro M."/>
            <person name="Sun H."/>
            <person name="Tritt A."/>
            <person name="Yoshinaga Y."/>
            <person name="Zwiers L.-H."/>
            <person name="Turgeon B."/>
            <person name="Goodwin S."/>
            <person name="Spatafora J."/>
            <person name="Crous P."/>
            <person name="Grigoriev I."/>
        </authorList>
    </citation>
    <scope>NUCLEOTIDE SEQUENCE</scope>
    <source>
        <strain evidence="2">CBS 121167</strain>
    </source>
</reference>
<feature type="region of interest" description="Disordered" evidence="1">
    <location>
        <begin position="1"/>
        <end position="39"/>
    </location>
</feature>
<sequence length="122" mass="13367">MAPRSRLLHFSHGAGQKVTGNMRLSPAADSPRPPARRTLTPRSIIIRPAPGVSRLLVPSKPGSRICPVSTWRRPCPPPRAKRARLQVTPVRPRVPPSNSARSCSKRRLTPWGGLEKGTLGIY</sequence>
<name>A0A6A6BTS4_9PEZI</name>
<organism evidence="2 3">
    <name type="scientific">Aplosporella prunicola CBS 121167</name>
    <dbReference type="NCBI Taxonomy" id="1176127"/>
    <lineage>
        <taxon>Eukaryota</taxon>
        <taxon>Fungi</taxon>
        <taxon>Dikarya</taxon>
        <taxon>Ascomycota</taxon>
        <taxon>Pezizomycotina</taxon>
        <taxon>Dothideomycetes</taxon>
        <taxon>Dothideomycetes incertae sedis</taxon>
        <taxon>Botryosphaeriales</taxon>
        <taxon>Aplosporellaceae</taxon>
        <taxon>Aplosporella</taxon>
    </lineage>
</organism>
<dbReference type="EMBL" id="ML995476">
    <property type="protein sequence ID" value="KAF2146227.1"/>
    <property type="molecule type" value="Genomic_DNA"/>
</dbReference>
<evidence type="ECO:0000313" key="3">
    <source>
        <dbReference type="Proteomes" id="UP000799438"/>
    </source>
</evidence>
<feature type="region of interest" description="Disordered" evidence="1">
    <location>
        <begin position="90"/>
        <end position="109"/>
    </location>
</feature>
<evidence type="ECO:0000256" key="1">
    <source>
        <dbReference type="SAM" id="MobiDB-lite"/>
    </source>
</evidence>
<keyword evidence="3" id="KW-1185">Reference proteome</keyword>
<accession>A0A6A6BTS4</accession>
<dbReference type="AlphaFoldDB" id="A0A6A6BTS4"/>
<evidence type="ECO:0000313" key="2">
    <source>
        <dbReference type="EMBL" id="KAF2146227.1"/>
    </source>
</evidence>